<dbReference type="InterPro" id="IPR009057">
    <property type="entry name" value="Homeodomain-like_sf"/>
</dbReference>
<dbReference type="PRINTS" id="PR00455">
    <property type="entry name" value="HTHTETR"/>
</dbReference>
<dbReference type="InterPro" id="IPR001647">
    <property type="entry name" value="HTH_TetR"/>
</dbReference>
<dbReference type="KEGG" id="gmc:GY4MC1_2329"/>
<dbReference type="PANTHER" id="PTHR43479">
    <property type="entry name" value="ACREF/ENVCD OPERON REPRESSOR-RELATED"/>
    <property type="match status" value="1"/>
</dbReference>
<dbReference type="InterPro" id="IPR036271">
    <property type="entry name" value="Tet_transcr_reg_TetR-rel_C_sf"/>
</dbReference>
<protein>
    <submittedName>
        <fullName evidence="4">Transcriptional regulator, TetR family</fullName>
    </submittedName>
</protein>
<dbReference type="AlphaFoldDB" id="A0A7U3YGM2"/>
<dbReference type="SUPFAM" id="SSF48498">
    <property type="entry name" value="Tetracyclin repressor-like, C-terminal domain"/>
    <property type="match status" value="1"/>
</dbReference>
<accession>A0A7U3YGM2</accession>
<reference evidence="4" key="1">
    <citation type="submission" date="2010-10" db="EMBL/GenBank/DDBJ databases">
        <title>Complete sequence of chromosome of Geobacillus sp. Y4.1MC1.</title>
        <authorList>
            <consortium name="US DOE Joint Genome Institute"/>
            <person name="Lucas S."/>
            <person name="Copeland A."/>
            <person name="Lapidus A."/>
            <person name="Cheng J.-F."/>
            <person name="Bruce D."/>
            <person name="Goodwin L."/>
            <person name="Pitluck S."/>
            <person name="Chertkov O."/>
            <person name="Zhang X."/>
            <person name="Detter J.C."/>
            <person name="Han C."/>
            <person name="Tapia R."/>
            <person name="Land M."/>
            <person name="Hauser L."/>
            <person name="Jeffries C."/>
            <person name="Kyrpides N."/>
            <person name="Ivanova N."/>
            <person name="Ovchinnikova G."/>
            <person name="Brumm P."/>
            <person name="Mead D."/>
            <person name="Woyke T."/>
        </authorList>
    </citation>
    <scope>NUCLEOTIDE SEQUENCE [LARGE SCALE GENOMIC DNA]</scope>
    <source>
        <strain evidence="4">Y4.1MC1</strain>
    </source>
</reference>
<dbReference type="GO" id="GO:0003677">
    <property type="term" value="F:DNA binding"/>
    <property type="evidence" value="ECO:0007669"/>
    <property type="project" value="UniProtKB-UniRule"/>
</dbReference>
<keyword evidence="1 2" id="KW-0238">DNA-binding</keyword>
<organism evidence="4">
    <name type="scientific">Geobacillus sp. (strain Y4.1MC1)</name>
    <dbReference type="NCBI Taxonomy" id="581103"/>
    <lineage>
        <taxon>Bacteria</taxon>
        <taxon>Bacillati</taxon>
        <taxon>Bacillota</taxon>
        <taxon>Bacilli</taxon>
        <taxon>Bacillales</taxon>
        <taxon>Anoxybacillaceae</taxon>
        <taxon>Geobacillus</taxon>
    </lineage>
</organism>
<feature type="domain" description="HTH tetR-type" evidence="3">
    <location>
        <begin position="7"/>
        <end position="67"/>
    </location>
</feature>
<evidence type="ECO:0000259" key="3">
    <source>
        <dbReference type="PROSITE" id="PS50977"/>
    </source>
</evidence>
<evidence type="ECO:0000256" key="2">
    <source>
        <dbReference type="PROSITE-ProRule" id="PRU00335"/>
    </source>
</evidence>
<dbReference type="PROSITE" id="PS50977">
    <property type="entry name" value="HTH_TETR_2"/>
    <property type="match status" value="1"/>
</dbReference>
<dbReference type="SUPFAM" id="SSF46689">
    <property type="entry name" value="Homeodomain-like"/>
    <property type="match status" value="1"/>
</dbReference>
<evidence type="ECO:0000256" key="1">
    <source>
        <dbReference type="ARBA" id="ARBA00023125"/>
    </source>
</evidence>
<dbReference type="InterPro" id="IPR050624">
    <property type="entry name" value="HTH-type_Tx_Regulator"/>
</dbReference>
<dbReference type="Gene3D" id="1.10.357.10">
    <property type="entry name" value="Tetracycline Repressor, domain 2"/>
    <property type="match status" value="1"/>
</dbReference>
<feature type="DNA-binding region" description="H-T-H motif" evidence="2">
    <location>
        <begin position="30"/>
        <end position="49"/>
    </location>
</feature>
<gene>
    <name evidence="4" type="ORF">GY4MC1_2329</name>
</gene>
<evidence type="ECO:0000313" key="4">
    <source>
        <dbReference type="EMBL" id="ADP75054.1"/>
    </source>
</evidence>
<proteinExistence type="predicted"/>
<sequence length="196" mass="22230">MARTKGEESKRKLLQTAEELFAKKGFQSTKISEIVANAGLTQAAFYLYFKSKEDIFQQLLQDFDQQLMELSDVGKKVVELSPTDVKSYVTDMFVKLFTLLGKNPNLTRIALQHATESDRIRKKIVEQIANNMSNNQRLGIVKKEIDTWMAAESIVAITERLIHRYLLTGEKTEKELGEQVAQMFLGGILNHSKSGD</sequence>
<dbReference type="Pfam" id="PF00440">
    <property type="entry name" value="TetR_N"/>
    <property type="match status" value="1"/>
</dbReference>
<dbReference type="PANTHER" id="PTHR43479:SF8">
    <property type="entry name" value="TRANSCRIPTIONAL REGULATOR, TETR FAMILY"/>
    <property type="match status" value="1"/>
</dbReference>
<dbReference type="EMBL" id="CP002293">
    <property type="protein sequence ID" value="ADP75054.1"/>
    <property type="molecule type" value="Genomic_DNA"/>
</dbReference>
<name>A0A7U3YGM2_GEOS0</name>